<sequence>MAQSMSVEDRSSTFTIATTEDDTDADIPADTVSDVFANARCRAVLKYLRSRDSAVELDELATAVAATEFGTDSDEVPEDRYERVLVSLHHTHLPKLADASIVSVDRTDGVRVTRNTAAFEALA</sequence>
<evidence type="ECO:0000313" key="3">
    <source>
        <dbReference type="Proteomes" id="UP000199607"/>
    </source>
</evidence>
<keyword evidence="3" id="KW-1185">Reference proteome</keyword>
<dbReference type="AlphaFoldDB" id="A0A1I4E2L8"/>
<reference evidence="3" key="1">
    <citation type="submission" date="2016-10" db="EMBL/GenBank/DDBJ databases">
        <authorList>
            <person name="Varghese N."/>
            <person name="Submissions S."/>
        </authorList>
    </citation>
    <scope>NUCLEOTIDE SEQUENCE [LARGE SCALE GENOMIC DNA]</scope>
    <source>
        <strain evidence="3">CGMCC 1.7738</strain>
    </source>
</reference>
<proteinExistence type="predicted"/>
<protein>
    <recommendedName>
        <fullName evidence="1">DUF7344 domain-containing protein</fullName>
    </recommendedName>
</protein>
<gene>
    <name evidence="2" type="ORF">SAMN04487950_1814</name>
</gene>
<accession>A0A1I4E2L8</accession>
<evidence type="ECO:0000259" key="1">
    <source>
        <dbReference type="Pfam" id="PF24035"/>
    </source>
</evidence>
<dbReference type="EMBL" id="FOTC01000002">
    <property type="protein sequence ID" value="SFK99473.1"/>
    <property type="molecule type" value="Genomic_DNA"/>
</dbReference>
<dbReference type="InterPro" id="IPR055768">
    <property type="entry name" value="DUF7344"/>
</dbReference>
<evidence type="ECO:0000313" key="2">
    <source>
        <dbReference type="EMBL" id="SFK99473.1"/>
    </source>
</evidence>
<organism evidence="2 3">
    <name type="scientific">Halogranum rubrum</name>
    <dbReference type="NCBI Taxonomy" id="553466"/>
    <lineage>
        <taxon>Archaea</taxon>
        <taxon>Methanobacteriati</taxon>
        <taxon>Methanobacteriota</taxon>
        <taxon>Stenosarchaea group</taxon>
        <taxon>Halobacteria</taxon>
        <taxon>Halobacteriales</taxon>
        <taxon>Haloferacaceae</taxon>
    </lineage>
</organism>
<dbReference type="STRING" id="553466.SAMN04487950_1814"/>
<feature type="domain" description="DUF7344" evidence="1">
    <location>
        <begin position="34"/>
        <end position="110"/>
    </location>
</feature>
<name>A0A1I4E2L8_9EURY</name>
<dbReference type="Pfam" id="PF24035">
    <property type="entry name" value="DUF7344"/>
    <property type="match status" value="1"/>
</dbReference>
<dbReference type="Proteomes" id="UP000199607">
    <property type="component" value="Unassembled WGS sequence"/>
</dbReference>